<dbReference type="Pfam" id="PF00005">
    <property type="entry name" value="ABC_tran"/>
    <property type="match status" value="1"/>
</dbReference>
<evidence type="ECO:0000313" key="9">
    <source>
        <dbReference type="Proteomes" id="UP000095210"/>
    </source>
</evidence>
<dbReference type="InterPro" id="IPR025302">
    <property type="entry name" value="DrrA1/2-like_C"/>
</dbReference>
<evidence type="ECO:0000256" key="5">
    <source>
        <dbReference type="ARBA" id="ARBA00022840"/>
    </source>
</evidence>
<keyword evidence="9" id="KW-1185">Reference proteome</keyword>
<gene>
    <name evidence="8" type="ORF">TL08_05320</name>
</gene>
<dbReference type="Gene3D" id="3.40.50.300">
    <property type="entry name" value="P-loop containing nucleotide triphosphate hydrolases"/>
    <property type="match status" value="1"/>
</dbReference>
<keyword evidence="6" id="KW-0046">Antibiotic resistance</keyword>
<dbReference type="InterPro" id="IPR003593">
    <property type="entry name" value="AAA+_ATPase"/>
</dbReference>
<evidence type="ECO:0000256" key="3">
    <source>
        <dbReference type="ARBA" id="ARBA00022448"/>
    </source>
</evidence>
<dbReference type="CDD" id="cd03230">
    <property type="entry name" value="ABC_DR_subfamily_A"/>
    <property type="match status" value="1"/>
</dbReference>
<reference evidence="9" key="1">
    <citation type="submission" date="2016-03" db="EMBL/GenBank/DDBJ databases">
        <title>Complete genome sequence of the type strain Actinoalloteichus hymeniacidonis DSM 45092.</title>
        <authorList>
            <person name="Schaffert L."/>
            <person name="Albersmeier A."/>
            <person name="Winkler A."/>
            <person name="Kalinowski J."/>
            <person name="Zotchev S."/>
            <person name="Ruckert C."/>
        </authorList>
    </citation>
    <scope>NUCLEOTIDE SEQUENCE [LARGE SCALE GENOMIC DNA]</scope>
    <source>
        <strain evidence="9">HPA177(T) (DSM 45092(T))</strain>
    </source>
</reference>
<evidence type="ECO:0000256" key="2">
    <source>
        <dbReference type="ARBA" id="ARBA00005417"/>
    </source>
</evidence>
<keyword evidence="4" id="KW-0547">Nucleotide-binding</keyword>
<evidence type="ECO:0000259" key="7">
    <source>
        <dbReference type="PROSITE" id="PS50893"/>
    </source>
</evidence>
<organism evidence="8 9">
    <name type="scientific">Actinoalloteichus hymeniacidonis</name>
    <dbReference type="NCBI Taxonomy" id="340345"/>
    <lineage>
        <taxon>Bacteria</taxon>
        <taxon>Bacillati</taxon>
        <taxon>Actinomycetota</taxon>
        <taxon>Actinomycetes</taxon>
        <taxon>Pseudonocardiales</taxon>
        <taxon>Pseudonocardiaceae</taxon>
        <taxon>Actinoalloteichus</taxon>
    </lineage>
</organism>
<sequence length="306" mass="33423">MAASSDAACPADPPAIDLRGLTKRFGRTTAVEDLSLTVGRGEVFGFLGPNGAGKSTTIRILLGLVRASAGSATLFGDDVRDVRRAHRHVAYVPADVSLWPSLTGAEILRLLERTGSAVDHEYRGLLVERFALDLDRAAKTYSTGNRQKVALIAAFATRAPLLILDEPTSGLDPLMDREFRRCVIEARDRGQTVFLSSHLLDEVEALCDRVAILRSGRLVEVARIAELRRLRRTEVEVSFTGQPPDLTRTPGVLETQDLGDSRLRFTLSGAAAPALRTLASSEIQTIEVRVPTLEEIFLEYYGGQDR</sequence>
<protein>
    <submittedName>
        <fullName evidence="8">ABC-type multidrug transport system, ATPase component</fullName>
    </submittedName>
</protein>
<dbReference type="AlphaFoldDB" id="A0AAC9MXC1"/>
<dbReference type="GO" id="GO:0005886">
    <property type="term" value="C:plasma membrane"/>
    <property type="evidence" value="ECO:0007669"/>
    <property type="project" value="UniProtKB-SubCell"/>
</dbReference>
<evidence type="ECO:0000256" key="1">
    <source>
        <dbReference type="ARBA" id="ARBA00004202"/>
    </source>
</evidence>
<name>A0AAC9MXC1_9PSEU</name>
<accession>A0AAC9MXC1</accession>
<dbReference type="GO" id="GO:0016887">
    <property type="term" value="F:ATP hydrolysis activity"/>
    <property type="evidence" value="ECO:0007669"/>
    <property type="project" value="InterPro"/>
</dbReference>
<dbReference type="SMART" id="SM00382">
    <property type="entry name" value="AAA"/>
    <property type="match status" value="1"/>
</dbReference>
<feature type="domain" description="ABC transporter" evidence="7">
    <location>
        <begin position="16"/>
        <end position="240"/>
    </location>
</feature>
<dbReference type="Pfam" id="PF13732">
    <property type="entry name" value="DrrA1-3_C"/>
    <property type="match status" value="1"/>
</dbReference>
<dbReference type="Proteomes" id="UP000095210">
    <property type="component" value="Chromosome"/>
</dbReference>
<comment type="similarity">
    <text evidence="2">Belongs to the ABC transporter superfamily.</text>
</comment>
<dbReference type="GO" id="GO:0046677">
    <property type="term" value="P:response to antibiotic"/>
    <property type="evidence" value="ECO:0007669"/>
    <property type="project" value="UniProtKB-KW"/>
</dbReference>
<keyword evidence="5" id="KW-0067">ATP-binding</keyword>
<dbReference type="PANTHER" id="PTHR42711">
    <property type="entry name" value="ABC TRANSPORTER ATP-BINDING PROTEIN"/>
    <property type="match status" value="1"/>
</dbReference>
<keyword evidence="3" id="KW-0813">Transport</keyword>
<dbReference type="RefSeq" id="WP_069853306.1">
    <property type="nucleotide sequence ID" value="NZ_CP014859.1"/>
</dbReference>
<dbReference type="PANTHER" id="PTHR42711:SF5">
    <property type="entry name" value="ABC TRANSPORTER ATP-BINDING PROTEIN NATA"/>
    <property type="match status" value="1"/>
</dbReference>
<dbReference type="KEGG" id="ahm:TL08_05320"/>
<dbReference type="InterPro" id="IPR003439">
    <property type="entry name" value="ABC_transporter-like_ATP-bd"/>
</dbReference>
<proteinExistence type="inferred from homology"/>
<dbReference type="GO" id="GO:0005524">
    <property type="term" value="F:ATP binding"/>
    <property type="evidence" value="ECO:0007669"/>
    <property type="project" value="UniProtKB-KW"/>
</dbReference>
<evidence type="ECO:0000313" key="8">
    <source>
        <dbReference type="EMBL" id="AOS61891.1"/>
    </source>
</evidence>
<evidence type="ECO:0000256" key="6">
    <source>
        <dbReference type="ARBA" id="ARBA00023251"/>
    </source>
</evidence>
<dbReference type="PROSITE" id="PS50893">
    <property type="entry name" value="ABC_TRANSPORTER_2"/>
    <property type="match status" value="1"/>
</dbReference>
<comment type="subcellular location">
    <subcellularLocation>
        <location evidence="1">Cell membrane</location>
        <topology evidence="1">Peripheral membrane protein</topology>
    </subcellularLocation>
</comment>
<evidence type="ECO:0000256" key="4">
    <source>
        <dbReference type="ARBA" id="ARBA00022741"/>
    </source>
</evidence>
<dbReference type="EMBL" id="CP014859">
    <property type="protein sequence ID" value="AOS61891.1"/>
    <property type="molecule type" value="Genomic_DNA"/>
</dbReference>
<dbReference type="InterPro" id="IPR050763">
    <property type="entry name" value="ABC_transporter_ATP-binding"/>
</dbReference>
<dbReference type="InterPro" id="IPR027417">
    <property type="entry name" value="P-loop_NTPase"/>
</dbReference>
<dbReference type="SUPFAM" id="SSF52540">
    <property type="entry name" value="P-loop containing nucleoside triphosphate hydrolases"/>
    <property type="match status" value="1"/>
</dbReference>